<dbReference type="InterPro" id="IPR050570">
    <property type="entry name" value="Cell_wall_metabolism_enzyme"/>
</dbReference>
<gene>
    <name evidence="1" type="ORF">K1I37_04485</name>
</gene>
<dbReference type="SMART" id="SM01208">
    <property type="entry name" value="G5"/>
    <property type="match status" value="1"/>
</dbReference>
<dbReference type="STRING" id="1356854.N007_01165"/>
<dbReference type="InterPro" id="IPR016047">
    <property type="entry name" value="M23ase_b-sheet_dom"/>
</dbReference>
<dbReference type="Proteomes" id="UP000829401">
    <property type="component" value="Chromosome"/>
</dbReference>
<keyword evidence="2" id="KW-1185">Reference proteome</keyword>
<dbReference type="CDD" id="cd12797">
    <property type="entry name" value="M23_peptidase"/>
    <property type="match status" value="1"/>
</dbReference>
<organism evidence="1 2">
    <name type="scientific">Alicyclobacillus acidoterrestris (strain ATCC 49025 / DSM 3922 / CIP 106132 / NCIMB 13137 / GD3B)</name>
    <dbReference type="NCBI Taxonomy" id="1356854"/>
    <lineage>
        <taxon>Bacteria</taxon>
        <taxon>Bacillati</taxon>
        <taxon>Bacillota</taxon>
        <taxon>Bacilli</taxon>
        <taxon>Bacillales</taxon>
        <taxon>Alicyclobacillaceae</taxon>
        <taxon>Alicyclobacillus</taxon>
    </lineage>
</organism>
<evidence type="ECO:0000313" key="1">
    <source>
        <dbReference type="EMBL" id="UNO49773.1"/>
    </source>
</evidence>
<reference evidence="2" key="1">
    <citation type="journal article" date="2022" name="G3 (Bethesda)">
        <title>Unveiling the complete genome sequence of Alicyclobacillus acidoterrestris DSM 3922T, a taint-producing strain.</title>
        <authorList>
            <person name="Leonardo I.C."/>
            <person name="Barreto Crespo M.T."/>
            <person name="Gaspar F.B."/>
        </authorList>
    </citation>
    <scope>NUCLEOTIDE SEQUENCE [LARGE SCALE GENOMIC DNA]</scope>
    <source>
        <strain evidence="2">DSM 3922</strain>
    </source>
</reference>
<dbReference type="Pfam" id="PF01551">
    <property type="entry name" value="Peptidase_M23"/>
    <property type="match status" value="1"/>
</dbReference>
<dbReference type="Gene3D" id="2.70.70.10">
    <property type="entry name" value="Glucose Permease (Domain IIA)"/>
    <property type="match status" value="1"/>
</dbReference>
<dbReference type="Gene3D" id="2.20.230.10">
    <property type="entry name" value="Resuscitation-promoting factor rpfb"/>
    <property type="match status" value="1"/>
</dbReference>
<name>T0CUB3_ALIAG</name>
<dbReference type="AlphaFoldDB" id="T0CUB3"/>
<dbReference type="PROSITE" id="PS51109">
    <property type="entry name" value="G5"/>
    <property type="match status" value="1"/>
</dbReference>
<dbReference type="InterPro" id="IPR011055">
    <property type="entry name" value="Dup_hybrid_motif"/>
</dbReference>
<dbReference type="RefSeq" id="WP_021297834.1">
    <property type="nucleotide sequence ID" value="NZ_AURB01000164.1"/>
</dbReference>
<dbReference type="Pfam" id="PF07501">
    <property type="entry name" value="G5"/>
    <property type="match status" value="1"/>
</dbReference>
<dbReference type="PANTHER" id="PTHR21666">
    <property type="entry name" value="PEPTIDASE-RELATED"/>
    <property type="match status" value="1"/>
</dbReference>
<protein>
    <submittedName>
        <fullName evidence="1">M23 family metallopeptidase</fullName>
    </submittedName>
</protein>
<dbReference type="KEGG" id="aaco:K1I37_04485"/>
<dbReference type="EMBL" id="CP080467">
    <property type="protein sequence ID" value="UNO49773.1"/>
    <property type="molecule type" value="Genomic_DNA"/>
</dbReference>
<evidence type="ECO:0000313" key="2">
    <source>
        <dbReference type="Proteomes" id="UP000829401"/>
    </source>
</evidence>
<sequence>MKWKAAMQGVKRALATARQEVQATHSDGTVRAQKHLFASRSRMLIAGATTLVVFGGCAGAVSMHALHTKSWLQVYRGGQYVGLVPDNADVVSGMQRIADGYNIAFQTVPVRTDEAPTYSWQKVASFPTQAAVIQVNGKPLVYTTSKSSAQTVLQNVKAALAPKVKGATQETSEFADRVSIAEVSVGIEQILQATDATRLLLHPSTTHIAGRAASPVASLLKAQHSISTQSAASPLLTVRSEATVTKSVSVPYHITYVNDNTLATGDEKVVTHGQPGQAKEQVRETFENGVLKQAKVVSRTTVQQPVTEVVHRGTNSGVASGNWVWPTDGTTITSPFGYRSFGGGEFHPGIDIGVPMGTPIYATNNGTVLSAGWNSGGYGNWVEIDNGNGITTVFGHMSRVVAHSGQTVSKGEVIGYSGESGDATGPHLHYEVRVNGTPVDPMKYT</sequence>
<dbReference type="InterPro" id="IPR011098">
    <property type="entry name" value="G5_dom"/>
</dbReference>
<dbReference type="GO" id="GO:0004222">
    <property type="term" value="F:metalloendopeptidase activity"/>
    <property type="evidence" value="ECO:0007669"/>
    <property type="project" value="TreeGrafter"/>
</dbReference>
<dbReference type="OrthoDB" id="9805070at2"/>
<dbReference type="SUPFAM" id="SSF51261">
    <property type="entry name" value="Duplicated hybrid motif"/>
    <property type="match status" value="1"/>
</dbReference>
<accession>T0CUB3</accession>
<proteinExistence type="predicted"/>
<dbReference type="eggNOG" id="COG4942">
    <property type="taxonomic scope" value="Bacteria"/>
</dbReference>
<accession>A0A9E6ZIE8</accession>
<dbReference type="PANTHER" id="PTHR21666:SF286">
    <property type="entry name" value="LIPOPROTEIN NLPD"/>
    <property type="match status" value="1"/>
</dbReference>